<keyword evidence="2" id="KW-1185">Reference proteome</keyword>
<protein>
    <submittedName>
        <fullName evidence="1">Uncharacterized protein</fullName>
    </submittedName>
</protein>
<organism evidence="1 2">
    <name type="scientific">Pandoraea faecigallinarum</name>
    <dbReference type="NCBI Taxonomy" id="656179"/>
    <lineage>
        <taxon>Bacteria</taxon>
        <taxon>Pseudomonadati</taxon>
        <taxon>Pseudomonadota</taxon>
        <taxon>Betaproteobacteria</taxon>
        <taxon>Burkholderiales</taxon>
        <taxon>Burkholderiaceae</taxon>
        <taxon>Pandoraea</taxon>
    </lineage>
</organism>
<dbReference type="STRING" id="656179.AB870_11250"/>
<dbReference type="Gene3D" id="2.60.120.620">
    <property type="entry name" value="q2cbj1_9rhob like domain"/>
    <property type="match status" value="1"/>
</dbReference>
<name>A0A173H037_9BURK</name>
<proteinExistence type="predicted"/>
<reference evidence="1" key="1">
    <citation type="submission" date="2016-06" db="EMBL/GenBank/DDBJ databases">
        <title>Complete Genome Sequence of Pandoraea faecigallinarum DSM-23572.</title>
        <authorList>
            <person name="Yong D."/>
            <person name="Ee R."/>
            <person name="Lim Y.-L."/>
            <person name="Yin W.-F."/>
            <person name="Chan K.-G."/>
        </authorList>
    </citation>
    <scope>NUCLEOTIDE SEQUENCE</scope>
    <source>
        <strain evidence="1">DSM 23572</strain>
    </source>
</reference>
<dbReference type="Proteomes" id="UP000035651">
    <property type="component" value="Chromosome"/>
</dbReference>
<dbReference type="KEGG" id="pfg:AB870_11250"/>
<dbReference type="AlphaFoldDB" id="A0A173H037"/>
<dbReference type="SUPFAM" id="SSF51197">
    <property type="entry name" value="Clavaminate synthase-like"/>
    <property type="match status" value="1"/>
</dbReference>
<evidence type="ECO:0000313" key="2">
    <source>
        <dbReference type="Proteomes" id="UP000035651"/>
    </source>
</evidence>
<sequence length="105" mass="12437">MSREYVYQFDINGYVIIPNALSHSHVQRLQGFWSSNLTAHRLHDVNFDWGEDWRGLIDTESVYSFLDIVYRSKFRLDHMFCADERFVSSGGQLHHQADMFDEGIY</sequence>
<evidence type="ECO:0000313" key="1">
    <source>
        <dbReference type="EMBL" id="ANI21805.1"/>
    </source>
</evidence>
<gene>
    <name evidence="1" type="ORF">AB870_11250</name>
</gene>
<accession>A0A173H037</accession>
<dbReference type="EMBL" id="CP011807">
    <property type="protein sequence ID" value="ANI21805.1"/>
    <property type="molecule type" value="Genomic_DNA"/>
</dbReference>